<dbReference type="GO" id="GO:0016747">
    <property type="term" value="F:acyltransferase activity, transferring groups other than amino-acyl groups"/>
    <property type="evidence" value="ECO:0007669"/>
    <property type="project" value="InterPro"/>
</dbReference>
<gene>
    <name evidence="2" type="ORF">PSTT_09397</name>
</gene>
<dbReference type="UniPathway" id="UPA00113">
    <property type="reaction ID" value="UER00529"/>
</dbReference>
<evidence type="ECO:0000259" key="1">
    <source>
        <dbReference type="PROSITE" id="PS51186"/>
    </source>
</evidence>
<sequence>MADDSPPSQLARPESHGEMERLQTLCFSSDSSLFEICRQIRIQVFVEEQGFDIGDEFDELDRTSVHALFSLSVRPNEHIGTLRYDPKKAKIGRIALLPAYRRSGIGKEMMISFERRLIDNSMSMDQGSSLSLPDSSTPVQLRLHSQLRVIGFYSKIGYEPVGPTFIDQTLTNQKKIQHTCEEDGAPHQLMVKQLVNS</sequence>
<dbReference type="CDD" id="cd04301">
    <property type="entry name" value="NAT_SF"/>
    <property type="match status" value="1"/>
</dbReference>
<dbReference type="Proteomes" id="UP000239156">
    <property type="component" value="Unassembled WGS sequence"/>
</dbReference>
<organism evidence="2 3">
    <name type="scientific">Puccinia striiformis</name>
    <dbReference type="NCBI Taxonomy" id="27350"/>
    <lineage>
        <taxon>Eukaryota</taxon>
        <taxon>Fungi</taxon>
        <taxon>Dikarya</taxon>
        <taxon>Basidiomycota</taxon>
        <taxon>Pucciniomycotina</taxon>
        <taxon>Pucciniomycetes</taxon>
        <taxon>Pucciniales</taxon>
        <taxon>Pucciniaceae</taxon>
        <taxon>Puccinia</taxon>
    </lineage>
</organism>
<reference evidence="2" key="1">
    <citation type="submission" date="2017-12" db="EMBL/GenBank/DDBJ databases">
        <title>Gene loss provides genomic basis for host adaptation in cereal stripe rust fungi.</title>
        <authorList>
            <person name="Xia C."/>
        </authorList>
    </citation>
    <scope>NUCLEOTIDE SEQUENCE [LARGE SCALE GENOMIC DNA]</scope>
    <source>
        <strain evidence="2">93-210</strain>
    </source>
</reference>
<dbReference type="VEuPathDB" id="FungiDB:PSTT_09397"/>
<dbReference type="InterPro" id="IPR016181">
    <property type="entry name" value="Acyl_CoA_acyltransferase"/>
</dbReference>
<dbReference type="AlphaFoldDB" id="A0A2S4V8V2"/>
<keyword evidence="3" id="KW-1185">Reference proteome</keyword>
<dbReference type="GO" id="GO:0006048">
    <property type="term" value="P:UDP-N-acetylglucosamine biosynthetic process"/>
    <property type="evidence" value="ECO:0007669"/>
    <property type="project" value="UniProtKB-UniPathway"/>
</dbReference>
<dbReference type="PROSITE" id="PS51186">
    <property type="entry name" value="GNAT"/>
    <property type="match status" value="1"/>
</dbReference>
<feature type="domain" description="N-acetyltransferase" evidence="1">
    <location>
        <begin position="25"/>
        <end position="195"/>
    </location>
</feature>
<evidence type="ECO:0000313" key="2">
    <source>
        <dbReference type="EMBL" id="POW05880.1"/>
    </source>
</evidence>
<dbReference type="InterPro" id="IPR000182">
    <property type="entry name" value="GNAT_dom"/>
</dbReference>
<proteinExistence type="predicted"/>
<dbReference type="EMBL" id="PKSL01000093">
    <property type="protein sequence ID" value="POW05880.1"/>
    <property type="molecule type" value="Genomic_DNA"/>
</dbReference>
<name>A0A2S4V8V2_9BASI</name>
<accession>A0A2S4V8V2</accession>
<dbReference type="SUPFAM" id="SSF55729">
    <property type="entry name" value="Acyl-CoA N-acyltransferases (Nat)"/>
    <property type="match status" value="1"/>
</dbReference>
<comment type="caution">
    <text evidence="2">The sequence shown here is derived from an EMBL/GenBank/DDBJ whole genome shotgun (WGS) entry which is preliminary data.</text>
</comment>
<protein>
    <recommendedName>
        <fullName evidence="1">N-acetyltransferase domain-containing protein</fullName>
    </recommendedName>
</protein>
<evidence type="ECO:0000313" key="3">
    <source>
        <dbReference type="Proteomes" id="UP000239156"/>
    </source>
</evidence>
<dbReference type="Pfam" id="PF13508">
    <property type="entry name" value="Acetyltransf_7"/>
    <property type="match status" value="1"/>
</dbReference>
<dbReference type="Gene3D" id="3.40.630.30">
    <property type="match status" value="1"/>
</dbReference>